<dbReference type="InterPro" id="IPR001223">
    <property type="entry name" value="Glyco_hydro18_cat"/>
</dbReference>
<name>A0ABR1WPR6_9PEZI</name>
<dbReference type="InterPro" id="IPR017853">
    <property type="entry name" value="GH"/>
</dbReference>
<dbReference type="PANTHER" id="PTHR11177">
    <property type="entry name" value="CHITINASE"/>
    <property type="match status" value="1"/>
</dbReference>
<proteinExistence type="inferred from homology"/>
<dbReference type="Pfam" id="PF00704">
    <property type="entry name" value="Glyco_hydro_18"/>
    <property type="match status" value="1"/>
</dbReference>
<reference evidence="5 6" key="1">
    <citation type="submission" date="2023-01" db="EMBL/GenBank/DDBJ databases">
        <title>Analysis of 21 Apiospora genomes using comparative genomics revels a genus with tremendous synthesis potential of carbohydrate active enzymes and secondary metabolites.</title>
        <authorList>
            <person name="Sorensen T."/>
        </authorList>
    </citation>
    <scope>NUCLEOTIDE SEQUENCE [LARGE SCALE GENOMIC DNA]</scope>
    <source>
        <strain evidence="5 6">CBS 114990</strain>
    </source>
</reference>
<dbReference type="Proteomes" id="UP001433268">
    <property type="component" value="Unassembled WGS sequence"/>
</dbReference>
<dbReference type="PANTHER" id="PTHR11177:SF397">
    <property type="entry name" value="CHITINASE"/>
    <property type="match status" value="1"/>
</dbReference>
<dbReference type="PROSITE" id="PS51910">
    <property type="entry name" value="GH18_2"/>
    <property type="match status" value="1"/>
</dbReference>
<dbReference type="InterPro" id="IPR011583">
    <property type="entry name" value="Chitinase_II/V-like_cat"/>
</dbReference>
<protein>
    <recommendedName>
        <fullName evidence="2">chitinase</fullName>
        <ecNumber evidence="2">3.2.1.14</ecNumber>
    </recommendedName>
</protein>
<evidence type="ECO:0000313" key="6">
    <source>
        <dbReference type="Proteomes" id="UP001433268"/>
    </source>
</evidence>
<dbReference type="SUPFAM" id="SSF54556">
    <property type="entry name" value="Chitinase insertion domain"/>
    <property type="match status" value="1"/>
</dbReference>
<sequence>MKLATNLVKFITRYGFDRVDLDWEYPGASDRGGNEEDDRQGYVSILKILRETFLASARGNYGLTITIPTSYWYLRWLDVRGPLEYANWINMMSYDLYGVWDEHNLIDNTVQVYTNLTEIKLAVALLWRSNIEPGKVVLGVGFYGRSFQLKDSSCKTPGCEFGGAADKGPIQDVVHDKEAAAKCIVFGDSKDQWVSYDDTDTLQVKVEWADGVGLGGVMIWAVDLDDNDFSALSGLTSQSLASFELNLKRTVTAETAHWSTVNGQQCIISDCVERPDVPAGYAVVPNSEFRDKCLRGSPVTGSLPLHEYIYCPVSASVTLTPLRTAAGSARARTTTTSARPRTSRSRWTPGATRARTAPAASTRRRT</sequence>
<accession>A0ABR1WPR6</accession>
<dbReference type="RefSeq" id="XP_066669912.1">
    <property type="nucleotide sequence ID" value="XM_066810989.1"/>
</dbReference>
<dbReference type="Gene3D" id="3.10.50.10">
    <property type="match status" value="1"/>
</dbReference>
<dbReference type="InterPro" id="IPR029070">
    <property type="entry name" value="Chitinase_insertion_sf"/>
</dbReference>
<evidence type="ECO:0000256" key="3">
    <source>
        <dbReference type="SAM" id="MobiDB-lite"/>
    </source>
</evidence>
<feature type="domain" description="GH18" evidence="4">
    <location>
        <begin position="1"/>
        <end position="243"/>
    </location>
</feature>
<comment type="caution">
    <text evidence="5">The sequence shown here is derived from an EMBL/GenBank/DDBJ whole genome shotgun (WGS) entry which is preliminary data.</text>
</comment>
<evidence type="ECO:0000259" key="4">
    <source>
        <dbReference type="PROSITE" id="PS51910"/>
    </source>
</evidence>
<evidence type="ECO:0000256" key="1">
    <source>
        <dbReference type="ARBA" id="ARBA00008682"/>
    </source>
</evidence>
<feature type="region of interest" description="Disordered" evidence="3">
    <location>
        <begin position="324"/>
        <end position="366"/>
    </location>
</feature>
<dbReference type="GeneID" id="92044049"/>
<dbReference type="SMART" id="SM00636">
    <property type="entry name" value="Glyco_18"/>
    <property type="match status" value="1"/>
</dbReference>
<dbReference type="InterPro" id="IPR050314">
    <property type="entry name" value="Glycosyl_Hydrlase_18"/>
</dbReference>
<dbReference type="EC" id="3.2.1.14" evidence="2"/>
<dbReference type="EMBL" id="JAQQWN010000005">
    <property type="protein sequence ID" value="KAK8085403.1"/>
    <property type="molecule type" value="Genomic_DNA"/>
</dbReference>
<evidence type="ECO:0000256" key="2">
    <source>
        <dbReference type="ARBA" id="ARBA00012729"/>
    </source>
</evidence>
<organism evidence="5 6">
    <name type="scientific">Apiospora hydei</name>
    <dbReference type="NCBI Taxonomy" id="1337664"/>
    <lineage>
        <taxon>Eukaryota</taxon>
        <taxon>Fungi</taxon>
        <taxon>Dikarya</taxon>
        <taxon>Ascomycota</taxon>
        <taxon>Pezizomycotina</taxon>
        <taxon>Sordariomycetes</taxon>
        <taxon>Xylariomycetidae</taxon>
        <taxon>Amphisphaeriales</taxon>
        <taxon>Apiosporaceae</taxon>
        <taxon>Apiospora</taxon>
    </lineage>
</organism>
<gene>
    <name evidence="5" type="ORF">PG997_006674</name>
</gene>
<evidence type="ECO:0000313" key="5">
    <source>
        <dbReference type="EMBL" id="KAK8085403.1"/>
    </source>
</evidence>
<dbReference type="Gene3D" id="3.20.20.80">
    <property type="entry name" value="Glycosidases"/>
    <property type="match status" value="2"/>
</dbReference>
<keyword evidence="6" id="KW-1185">Reference proteome</keyword>
<comment type="similarity">
    <text evidence="1">Belongs to the glycosyl hydrolase 18 family. Chitinase class V subfamily.</text>
</comment>
<dbReference type="SUPFAM" id="SSF51445">
    <property type="entry name" value="(Trans)glycosidases"/>
    <property type="match status" value="1"/>
</dbReference>